<dbReference type="EMBL" id="JAYMYR010000006">
    <property type="protein sequence ID" value="KAK7356901.1"/>
    <property type="molecule type" value="Genomic_DNA"/>
</dbReference>
<dbReference type="AlphaFoldDB" id="A0AAN9R2Y2"/>
<comment type="caution">
    <text evidence="1">The sequence shown here is derived from an EMBL/GenBank/DDBJ whole genome shotgun (WGS) entry which is preliminary data.</text>
</comment>
<gene>
    <name evidence="1" type="ORF">VNO80_16181</name>
</gene>
<dbReference type="Proteomes" id="UP001374584">
    <property type="component" value="Unassembled WGS sequence"/>
</dbReference>
<evidence type="ECO:0000313" key="1">
    <source>
        <dbReference type="EMBL" id="KAK7356901.1"/>
    </source>
</evidence>
<reference evidence="1 2" key="1">
    <citation type="submission" date="2024-01" db="EMBL/GenBank/DDBJ databases">
        <title>The genomes of 5 underutilized Papilionoideae crops provide insights into root nodulation and disease resistanc.</title>
        <authorList>
            <person name="Jiang F."/>
        </authorList>
    </citation>
    <scope>NUCLEOTIDE SEQUENCE [LARGE SCALE GENOMIC DNA]</scope>
    <source>
        <strain evidence="1">JINMINGXINNONG_FW02</strain>
        <tissue evidence="1">Leaves</tissue>
    </source>
</reference>
<sequence>MYIMNLCDWLVQTHSDNLFPFGNTNLEQGKIISCLSMKTLHAENLLSASYDILDWRSVGMNEACYNWDWTQLDPKAGSCFWHIQ</sequence>
<protein>
    <submittedName>
        <fullName evidence="1">Uncharacterized protein</fullName>
    </submittedName>
</protein>
<proteinExistence type="predicted"/>
<name>A0AAN9R2Y2_PHACN</name>
<accession>A0AAN9R2Y2</accession>
<organism evidence="1 2">
    <name type="scientific">Phaseolus coccineus</name>
    <name type="common">Scarlet runner bean</name>
    <name type="synonym">Phaseolus multiflorus</name>
    <dbReference type="NCBI Taxonomy" id="3886"/>
    <lineage>
        <taxon>Eukaryota</taxon>
        <taxon>Viridiplantae</taxon>
        <taxon>Streptophyta</taxon>
        <taxon>Embryophyta</taxon>
        <taxon>Tracheophyta</taxon>
        <taxon>Spermatophyta</taxon>
        <taxon>Magnoliopsida</taxon>
        <taxon>eudicotyledons</taxon>
        <taxon>Gunneridae</taxon>
        <taxon>Pentapetalae</taxon>
        <taxon>rosids</taxon>
        <taxon>fabids</taxon>
        <taxon>Fabales</taxon>
        <taxon>Fabaceae</taxon>
        <taxon>Papilionoideae</taxon>
        <taxon>50 kb inversion clade</taxon>
        <taxon>NPAAA clade</taxon>
        <taxon>indigoferoid/millettioid clade</taxon>
        <taxon>Phaseoleae</taxon>
        <taxon>Phaseolus</taxon>
    </lineage>
</organism>
<evidence type="ECO:0000313" key="2">
    <source>
        <dbReference type="Proteomes" id="UP001374584"/>
    </source>
</evidence>
<keyword evidence="2" id="KW-1185">Reference proteome</keyword>